<dbReference type="FunCoup" id="A0A371RHP6">
    <property type="interactions" value="52"/>
</dbReference>
<accession>A0A371RHP6</accession>
<dbReference type="InParanoid" id="A0A371RHP6"/>
<dbReference type="PANTHER" id="PTHR30282">
    <property type="entry name" value="P-AMINOBENZOYL GLUTAMATE TRANSPORTER"/>
    <property type="match status" value="1"/>
</dbReference>
<feature type="transmembrane region" description="Helical" evidence="1">
    <location>
        <begin position="144"/>
        <end position="177"/>
    </location>
</feature>
<keyword evidence="1" id="KW-0472">Membrane</keyword>
<feature type="transmembrane region" description="Helical" evidence="1">
    <location>
        <begin position="509"/>
        <end position="532"/>
    </location>
</feature>
<feature type="transmembrane region" description="Helical" evidence="1">
    <location>
        <begin position="105"/>
        <end position="124"/>
    </location>
</feature>
<feature type="transmembrane region" description="Helical" evidence="1">
    <location>
        <begin position="382"/>
        <end position="401"/>
    </location>
</feature>
<dbReference type="RefSeq" id="WP_116391609.1">
    <property type="nucleotide sequence ID" value="NZ_QUQO01000001.1"/>
</dbReference>
<feature type="transmembrane region" description="Helical" evidence="1">
    <location>
        <begin position="339"/>
        <end position="361"/>
    </location>
</feature>
<protein>
    <recommendedName>
        <fullName evidence="4">Aminobenzoyl-glutamate transporter</fullName>
    </recommendedName>
</protein>
<evidence type="ECO:0000313" key="3">
    <source>
        <dbReference type="Proteomes" id="UP000264589"/>
    </source>
</evidence>
<comment type="caution">
    <text evidence="2">The sequence shown here is derived from an EMBL/GenBank/DDBJ whole genome shotgun (WGS) entry which is preliminary data.</text>
</comment>
<evidence type="ECO:0000313" key="2">
    <source>
        <dbReference type="EMBL" id="RFB04978.1"/>
    </source>
</evidence>
<proteinExistence type="predicted"/>
<name>A0A371RHP6_9PROT</name>
<keyword evidence="1" id="KW-1133">Transmembrane helix</keyword>
<feature type="transmembrane region" description="Helical" evidence="1">
    <location>
        <begin position="478"/>
        <end position="497"/>
    </location>
</feature>
<feature type="transmembrane region" description="Helical" evidence="1">
    <location>
        <begin position="33"/>
        <end position="55"/>
    </location>
</feature>
<dbReference type="Proteomes" id="UP000264589">
    <property type="component" value="Unassembled WGS sequence"/>
</dbReference>
<evidence type="ECO:0000256" key="1">
    <source>
        <dbReference type="SAM" id="Phobius"/>
    </source>
</evidence>
<evidence type="ECO:0008006" key="4">
    <source>
        <dbReference type="Google" id="ProtNLM"/>
    </source>
</evidence>
<dbReference type="PANTHER" id="PTHR30282:SF0">
    <property type="entry name" value="P-AMINOBENZOYL-GLUTAMATE TRANSPORT PROTEIN"/>
    <property type="match status" value="1"/>
</dbReference>
<feature type="transmembrane region" description="Helical" evidence="1">
    <location>
        <begin position="288"/>
        <end position="306"/>
    </location>
</feature>
<feature type="transmembrane region" description="Helical" evidence="1">
    <location>
        <begin position="184"/>
        <end position="204"/>
    </location>
</feature>
<organism evidence="2 3">
    <name type="scientific">Parvularcula marina</name>
    <dbReference type="NCBI Taxonomy" id="2292771"/>
    <lineage>
        <taxon>Bacteria</taxon>
        <taxon>Pseudomonadati</taxon>
        <taxon>Pseudomonadota</taxon>
        <taxon>Alphaproteobacteria</taxon>
        <taxon>Parvularculales</taxon>
        <taxon>Parvularculaceae</taxon>
        <taxon>Parvularcula</taxon>
    </lineage>
</organism>
<dbReference type="GO" id="GO:1902604">
    <property type="term" value="P:p-aminobenzoyl-glutamate transmembrane transport"/>
    <property type="evidence" value="ECO:0007669"/>
    <property type="project" value="InterPro"/>
</dbReference>
<dbReference type="InterPro" id="IPR004697">
    <property type="entry name" value="AbgT"/>
</dbReference>
<feature type="transmembrane region" description="Helical" evidence="1">
    <location>
        <begin position="448"/>
        <end position="466"/>
    </location>
</feature>
<feature type="transmembrane region" description="Helical" evidence="1">
    <location>
        <begin position="421"/>
        <end position="441"/>
    </location>
</feature>
<dbReference type="OrthoDB" id="3314392at2"/>
<sequence>MSVTEPDPHPQERSQRGFLGWVEKTGNALPDPAFLFLYLIGFLVVVSIISGLFNLSETLSTQILSGMPDSQKARFGIGEDGVISAKMLISPENLQKLFVQMPETFAHFHPLGLVLTVMLGAGVAERAGLFGTAMRAAVGDAPKFLLTPMIALIAMLGNLAADAAYVVLIPLAGIVFAAAGRHPVAGIAAAFAGVSGGFSANLVMGQLDALLLGITSEAAGILVEDFPTNIAGNWYFIAGMTFIFLPVIWFVTDVIIEPRLGKWKASMAGEDVPMDDVKRELTPGEKKGLGRAGLGLLAVLIFWAFMTLGPGTPLMNEAACPDEALAAGDCSFQARLTPFYTSLVAGFFVLFFVTAWLYGAAAGTVKDHRDIVDMMTGAMKDMGYYLVLAFMAAHFVAMFNWSNLGLIFAVKGANAIQESALPIWGILVVVILFAAVLNLFVGSASAKWAFLAPVVVPMLMILGVSPEMATAAYRVGDGATNIITPLMVYFPLILTFAKRWDRSFGLGSLTAMMLPYSIFLLISGLAMTIFWVQMDWPLGGGITVEYSLPGTGE</sequence>
<dbReference type="GO" id="GO:0015558">
    <property type="term" value="F:secondary active p-aminobenzoyl-glutamate transmembrane transporter activity"/>
    <property type="evidence" value="ECO:0007669"/>
    <property type="project" value="InterPro"/>
</dbReference>
<reference evidence="2 3" key="1">
    <citation type="submission" date="2018-08" db="EMBL/GenBank/DDBJ databases">
        <title>Parvularcula sp. SM1705, isolated from surface water of the South Sea China.</title>
        <authorList>
            <person name="Sun L."/>
        </authorList>
    </citation>
    <scope>NUCLEOTIDE SEQUENCE [LARGE SCALE GENOMIC DNA]</scope>
    <source>
        <strain evidence="2 3">SM1705</strain>
    </source>
</reference>
<keyword evidence="3" id="KW-1185">Reference proteome</keyword>
<gene>
    <name evidence="2" type="ORF">DX908_06565</name>
</gene>
<keyword evidence="1" id="KW-0812">Transmembrane</keyword>
<dbReference type="AlphaFoldDB" id="A0A371RHP6"/>
<dbReference type="EMBL" id="QUQO01000001">
    <property type="protein sequence ID" value="RFB04978.1"/>
    <property type="molecule type" value="Genomic_DNA"/>
</dbReference>
<dbReference type="Pfam" id="PF03806">
    <property type="entry name" value="ABG_transport"/>
    <property type="match status" value="1"/>
</dbReference>
<feature type="transmembrane region" description="Helical" evidence="1">
    <location>
        <begin position="234"/>
        <end position="256"/>
    </location>
</feature>